<evidence type="ECO:0000313" key="1">
    <source>
        <dbReference type="EMBL" id="KFM73367.1"/>
    </source>
</evidence>
<protein>
    <submittedName>
        <fullName evidence="1">Uncharacterized protein</fullName>
    </submittedName>
</protein>
<proteinExistence type="predicted"/>
<dbReference type="STRING" id="407821.A0A087U7M8"/>
<evidence type="ECO:0000313" key="2">
    <source>
        <dbReference type="Proteomes" id="UP000054359"/>
    </source>
</evidence>
<dbReference type="EMBL" id="KK118589">
    <property type="protein sequence ID" value="KFM73367.1"/>
    <property type="molecule type" value="Genomic_DNA"/>
</dbReference>
<organism evidence="1 2">
    <name type="scientific">Stegodyphus mimosarum</name>
    <name type="common">African social velvet spider</name>
    <dbReference type="NCBI Taxonomy" id="407821"/>
    <lineage>
        <taxon>Eukaryota</taxon>
        <taxon>Metazoa</taxon>
        <taxon>Ecdysozoa</taxon>
        <taxon>Arthropoda</taxon>
        <taxon>Chelicerata</taxon>
        <taxon>Arachnida</taxon>
        <taxon>Araneae</taxon>
        <taxon>Araneomorphae</taxon>
        <taxon>Entelegynae</taxon>
        <taxon>Eresoidea</taxon>
        <taxon>Eresidae</taxon>
        <taxon>Stegodyphus</taxon>
    </lineage>
</organism>
<gene>
    <name evidence="1" type="ORF">X975_02489</name>
</gene>
<reference evidence="1 2" key="1">
    <citation type="submission" date="2013-11" db="EMBL/GenBank/DDBJ databases">
        <title>Genome sequencing of Stegodyphus mimosarum.</title>
        <authorList>
            <person name="Bechsgaard J."/>
        </authorList>
    </citation>
    <scope>NUCLEOTIDE SEQUENCE [LARGE SCALE GENOMIC DNA]</scope>
</reference>
<dbReference type="AlphaFoldDB" id="A0A087U7M8"/>
<feature type="non-terminal residue" evidence="1">
    <location>
        <position position="68"/>
    </location>
</feature>
<accession>A0A087U7M8</accession>
<dbReference type="Proteomes" id="UP000054359">
    <property type="component" value="Unassembled WGS sequence"/>
</dbReference>
<name>A0A087U7M8_STEMI</name>
<sequence>MESNYEAYENVFKECLKEGVIEEFSENDRGQVLYLPHREVIKENSTTKLRPVFDASAKVKRFSSLNDC</sequence>
<keyword evidence="2" id="KW-1185">Reference proteome</keyword>
<dbReference type="OrthoDB" id="6430304at2759"/>